<evidence type="ECO:0000256" key="16">
    <source>
        <dbReference type="PIRSR" id="PIRSR038455-2"/>
    </source>
</evidence>
<evidence type="ECO:0000259" key="19">
    <source>
        <dbReference type="Pfam" id="PF21342"/>
    </source>
</evidence>
<evidence type="ECO:0000256" key="9">
    <source>
        <dbReference type="ARBA" id="ARBA00022982"/>
    </source>
</evidence>
<dbReference type="GO" id="GO:0046872">
    <property type="term" value="F:metal ion binding"/>
    <property type="evidence" value="ECO:0007669"/>
    <property type="project" value="UniProtKB-KW"/>
</dbReference>
<keyword evidence="3 14" id="KW-0813">Transport</keyword>
<evidence type="ECO:0000256" key="11">
    <source>
        <dbReference type="ARBA" id="ARBA00025746"/>
    </source>
</evidence>
<reference evidence="20 21" key="1">
    <citation type="journal article" date="2013" name="Genome Announc.">
        <title>Draft Genome Sequence of an Alphaproteobacterium, Caenispirillum salinarum AK4(T), Isolated from a Solar Saltern.</title>
        <authorList>
            <person name="Khatri I."/>
            <person name="Singh A."/>
            <person name="Korpole S."/>
            <person name="Pinnaka A.K."/>
            <person name="Subramanian S."/>
        </authorList>
    </citation>
    <scope>NUCLEOTIDE SEQUENCE [LARGE SCALE GENOMIC DNA]</scope>
    <source>
        <strain evidence="20 21">AK4</strain>
    </source>
</reference>
<evidence type="ECO:0000256" key="2">
    <source>
        <dbReference type="ARBA" id="ARBA00011530"/>
    </source>
</evidence>
<comment type="cofactor">
    <cofactor evidence="16">
        <name>heme</name>
        <dbReference type="ChEBI" id="CHEBI:30413"/>
    </cofactor>
    <text evidence="16">Binds 2 heme groups per subunit.</text>
</comment>
<keyword evidence="10 14" id="KW-0408">Iron</keyword>
<dbReference type="GO" id="GO:0042597">
    <property type="term" value="C:periplasmic space"/>
    <property type="evidence" value="ECO:0007669"/>
    <property type="project" value="UniProtKB-SubCell"/>
</dbReference>
<evidence type="ECO:0000256" key="5">
    <source>
        <dbReference type="ARBA" id="ARBA00022679"/>
    </source>
</evidence>
<keyword evidence="9 14" id="KW-0249">Electron transport</keyword>
<sequence length="274" mass="30558">MNTTFKAMAAAIALGLPALALTTGPAFADEMAEGKWGEYQVGDKRSGYTYAGPETRAMQDDEFQNPAMLWLDTGMSEWENAAGDAGKACADCHGDAEESMAGVATKYPVYSEETGKMMNLEQRINFCRTENMQAEPYKWESDELLGMTAYVKNQSKGMPVDVSIDGPAKEFWEKGKEFYETRRGQLDLACTHCHVDNAGNLIRAETLSQGQGNGFPLYRLKWQKVGSLHRRFRGCNNNIRAEKLPYGSDEYTNLELYVTWRGNGLPIETPAVRK</sequence>
<name>K9GQY8_9PROT</name>
<dbReference type="GO" id="GO:0016669">
    <property type="term" value="F:oxidoreductase activity, acting on a sulfur group of donors, cytochrome as acceptor"/>
    <property type="evidence" value="ECO:0007669"/>
    <property type="project" value="InterPro"/>
</dbReference>
<feature type="binding site" description="covalent" evidence="16">
    <location>
        <position position="89"/>
    </location>
    <ligand>
        <name>heme c</name>
        <dbReference type="ChEBI" id="CHEBI:61717"/>
        <label>1</label>
    </ligand>
</feature>
<feature type="active site" description="Cysteine persulfide intermediate" evidence="15">
    <location>
        <position position="235"/>
    </location>
</feature>
<dbReference type="NCBIfam" id="TIGR04484">
    <property type="entry name" value="thiosulf_SoxA"/>
    <property type="match status" value="1"/>
</dbReference>
<dbReference type="InterPro" id="IPR009056">
    <property type="entry name" value="Cyt_c-like_dom"/>
</dbReference>
<keyword evidence="7 18" id="KW-0732">Signal</keyword>
<evidence type="ECO:0000256" key="6">
    <source>
        <dbReference type="ARBA" id="ARBA00022723"/>
    </source>
</evidence>
<evidence type="ECO:0000256" key="14">
    <source>
        <dbReference type="PIRNR" id="PIRNR038455"/>
    </source>
</evidence>
<feature type="signal peptide" evidence="18">
    <location>
        <begin position="1"/>
        <end position="28"/>
    </location>
</feature>
<keyword evidence="21" id="KW-1185">Reference proteome</keyword>
<dbReference type="GO" id="GO:0016740">
    <property type="term" value="F:transferase activity"/>
    <property type="evidence" value="ECO:0007669"/>
    <property type="project" value="UniProtKB-KW"/>
</dbReference>
<evidence type="ECO:0000256" key="3">
    <source>
        <dbReference type="ARBA" id="ARBA00022448"/>
    </source>
</evidence>
<feature type="binding site" description="axial binding residue" evidence="17">
    <location>
        <position position="194"/>
    </location>
    <ligand>
        <name>heme c</name>
        <dbReference type="ChEBI" id="CHEBI:61717"/>
        <label>2</label>
    </ligand>
    <ligandPart>
        <name>Fe</name>
        <dbReference type="ChEBI" id="CHEBI:18248"/>
    </ligandPart>
</feature>
<evidence type="ECO:0000256" key="8">
    <source>
        <dbReference type="ARBA" id="ARBA00022764"/>
    </source>
</evidence>
<dbReference type="GO" id="GO:0009055">
    <property type="term" value="F:electron transfer activity"/>
    <property type="evidence" value="ECO:0007669"/>
    <property type="project" value="InterPro"/>
</dbReference>
<feature type="binding site" description="covalent" evidence="16">
    <location>
        <position position="193"/>
    </location>
    <ligand>
        <name>heme c</name>
        <dbReference type="ChEBI" id="CHEBI:61717"/>
        <label>2</label>
    </ligand>
</feature>
<dbReference type="EMBL" id="ANHY01000021">
    <property type="protein sequence ID" value="EKV27114.1"/>
    <property type="molecule type" value="Genomic_DNA"/>
</dbReference>
<comment type="catalytic activity">
    <reaction evidence="12 14">
        <text>L-cysteinyl-[SoxY protein] + thiosulfate + 2 Fe(III)-[cytochrome c] = S-sulfosulfanyl-L-cysteinyl-[SoxY protein] + 2 Fe(II)-[cytochrome c] + 2 H(+)</text>
        <dbReference type="Rhea" id="RHEA:56720"/>
        <dbReference type="Rhea" id="RHEA-COMP:10350"/>
        <dbReference type="Rhea" id="RHEA-COMP:14328"/>
        <dbReference type="Rhea" id="RHEA-COMP:14399"/>
        <dbReference type="Rhea" id="RHEA-COMP:14691"/>
        <dbReference type="ChEBI" id="CHEBI:15378"/>
        <dbReference type="ChEBI" id="CHEBI:29033"/>
        <dbReference type="ChEBI" id="CHEBI:29034"/>
        <dbReference type="ChEBI" id="CHEBI:29950"/>
        <dbReference type="ChEBI" id="CHEBI:33542"/>
        <dbReference type="ChEBI" id="CHEBI:139321"/>
        <dbReference type="EC" id="2.8.5.2"/>
    </reaction>
</comment>
<dbReference type="GO" id="GO:0070069">
    <property type="term" value="C:cytochrome complex"/>
    <property type="evidence" value="ECO:0007669"/>
    <property type="project" value="InterPro"/>
</dbReference>
<evidence type="ECO:0000256" key="4">
    <source>
        <dbReference type="ARBA" id="ARBA00022617"/>
    </source>
</evidence>
<feature type="binding site" evidence="16">
    <location>
        <position position="231"/>
    </location>
    <ligand>
        <name>substrate</name>
    </ligand>
</feature>
<feature type="binding site" description="axial binding residue" evidence="17">
    <location>
        <position position="127"/>
    </location>
    <ligand>
        <name>heme c</name>
        <dbReference type="ChEBI" id="CHEBI:61717"/>
        <label>1</label>
    </ligand>
    <ligandPart>
        <name>Fe</name>
        <dbReference type="ChEBI" id="CHEBI:18248"/>
    </ligandPart>
</feature>
<dbReference type="EC" id="2.8.5.2" evidence="14"/>
<evidence type="ECO:0000256" key="1">
    <source>
        <dbReference type="ARBA" id="ARBA00004418"/>
    </source>
</evidence>
<dbReference type="SUPFAM" id="SSF46626">
    <property type="entry name" value="Cytochrome c"/>
    <property type="match status" value="2"/>
</dbReference>
<dbReference type="GO" id="GO:0019417">
    <property type="term" value="P:sulfur oxidation"/>
    <property type="evidence" value="ECO:0007669"/>
    <property type="project" value="InterPro"/>
</dbReference>
<evidence type="ECO:0000256" key="18">
    <source>
        <dbReference type="SAM" id="SignalP"/>
    </source>
</evidence>
<accession>K9GQY8</accession>
<keyword evidence="5 14" id="KW-0808">Transferase</keyword>
<dbReference type="Pfam" id="PF21342">
    <property type="entry name" value="SoxA-TsdA_cyt-c"/>
    <property type="match status" value="1"/>
</dbReference>
<comment type="similarity">
    <text evidence="11 14">Belongs to the SoxA family.</text>
</comment>
<feature type="binding site" description="covalent" evidence="16">
    <location>
        <position position="190"/>
    </location>
    <ligand>
        <name>heme c</name>
        <dbReference type="ChEBI" id="CHEBI:61717"/>
        <label>2</label>
    </ligand>
</feature>
<comment type="subcellular location">
    <subcellularLocation>
        <location evidence="1 14">Periplasm</location>
    </subcellularLocation>
</comment>
<keyword evidence="4 14" id="KW-0349">Heme</keyword>
<protein>
    <recommendedName>
        <fullName evidence="14">SoxAX cytochrome complex subunit A</fullName>
        <ecNumber evidence="14">2.8.5.2</ecNumber>
    </recommendedName>
    <alternativeName>
        <fullName evidence="14">Protein SoxA</fullName>
    </alternativeName>
    <alternativeName>
        <fullName evidence="14">Sulfur oxidizing protein A</fullName>
    </alternativeName>
    <alternativeName>
        <fullName evidence="14">Thiosulfate-oxidizing multienzyme system protein SoxA</fullName>
    </alternativeName>
</protein>
<dbReference type="STRING" id="1238182.C882_2043"/>
<dbReference type="Gene3D" id="1.10.760.10">
    <property type="entry name" value="Cytochrome c-like domain"/>
    <property type="match status" value="2"/>
</dbReference>
<dbReference type="eggNOG" id="COG3258">
    <property type="taxonomic scope" value="Bacteria"/>
</dbReference>
<comment type="catalytic activity">
    <reaction evidence="13 14">
        <text>S-sulfanyl-L-cysteinyl-[SoxY protein] + thiosulfate + 2 Fe(III)-[cytochrome c] = S-(2-sulfodisulfanyl)-L-cysteinyl-[SoxY protein] + 2 Fe(II)-[cytochrome c] + 2 H(+)</text>
        <dbReference type="Rhea" id="RHEA:51224"/>
        <dbReference type="Rhea" id="RHEA-COMP:10350"/>
        <dbReference type="Rhea" id="RHEA-COMP:14399"/>
        <dbReference type="Rhea" id="RHEA-COMP:14689"/>
        <dbReference type="Rhea" id="RHEA-COMP:14690"/>
        <dbReference type="ChEBI" id="CHEBI:15378"/>
        <dbReference type="ChEBI" id="CHEBI:29033"/>
        <dbReference type="ChEBI" id="CHEBI:29034"/>
        <dbReference type="ChEBI" id="CHEBI:33542"/>
        <dbReference type="ChEBI" id="CHEBI:61963"/>
        <dbReference type="ChEBI" id="CHEBI:140664"/>
        <dbReference type="EC" id="2.8.5.2"/>
    </reaction>
</comment>
<evidence type="ECO:0000256" key="13">
    <source>
        <dbReference type="ARBA" id="ARBA00048423"/>
    </source>
</evidence>
<dbReference type="PIRSF" id="PIRSF038455">
    <property type="entry name" value="SoxA"/>
    <property type="match status" value="1"/>
</dbReference>
<evidence type="ECO:0000313" key="21">
    <source>
        <dbReference type="Proteomes" id="UP000009881"/>
    </source>
</evidence>
<organism evidence="20 21">
    <name type="scientific">Caenispirillum salinarum AK4</name>
    <dbReference type="NCBI Taxonomy" id="1238182"/>
    <lineage>
        <taxon>Bacteria</taxon>
        <taxon>Pseudomonadati</taxon>
        <taxon>Pseudomonadota</taxon>
        <taxon>Alphaproteobacteria</taxon>
        <taxon>Rhodospirillales</taxon>
        <taxon>Novispirillaceae</taxon>
        <taxon>Caenispirillum</taxon>
    </lineage>
</organism>
<dbReference type="RefSeq" id="WP_009542439.1">
    <property type="nucleotide sequence ID" value="NZ_ANHY01000021.1"/>
</dbReference>
<feature type="binding site" description="axial binding residue" evidence="17">
    <location>
        <position position="235"/>
    </location>
    <ligand>
        <name>heme c</name>
        <dbReference type="ChEBI" id="CHEBI:61717"/>
        <label>2</label>
    </ligand>
    <ligandPart>
        <name>Fe</name>
        <dbReference type="ChEBI" id="CHEBI:18248"/>
    </ligandPart>
</feature>
<proteinExistence type="inferred from homology"/>
<dbReference type="Proteomes" id="UP000009881">
    <property type="component" value="Unassembled WGS sequence"/>
</dbReference>
<dbReference type="InterPro" id="IPR036909">
    <property type="entry name" value="Cyt_c-like_dom_sf"/>
</dbReference>
<keyword evidence="8 14" id="KW-0574">Periplasm</keyword>
<evidence type="ECO:0000313" key="20">
    <source>
        <dbReference type="EMBL" id="EKV27114.1"/>
    </source>
</evidence>
<keyword evidence="6 14" id="KW-0479">Metal-binding</keyword>
<evidence type="ECO:0000256" key="12">
    <source>
        <dbReference type="ARBA" id="ARBA00048077"/>
    </source>
</evidence>
<dbReference type="AlphaFoldDB" id="K9GQY8"/>
<comment type="subunit">
    <text evidence="2 14">Heterodimer of SoxA and SoxX.</text>
</comment>
<evidence type="ECO:0000256" key="17">
    <source>
        <dbReference type="PIRSR" id="PIRSR038455-3"/>
    </source>
</evidence>
<evidence type="ECO:0000256" key="15">
    <source>
        <dbReference type="PIRSR" id="PIRSR038455-1"/>
    </source>
</evidence>
<evidence type="ECO:0000256" key="7">
    <source>
        <dbReference type="ARBA" id="ARBA00022729"/>
    </source>
</evidence>
<gene>
    <name evidence="20" type="ORF">C882_2043</name>
</gene>
<dbReference type="GO" id="GO:0020037">
    <property type="term" value="F:heme binding"/>
    <property type="evidence" value="ECO:0007669"/>
    <property type="project" value="InterPro"/>
</dbReference>
<evidence type="ECO:0000256" key="10">
    <source>
        <dbReference type="ARBA" id="ARBA00023004"/>
    </source>
</evidence>
<feature type="chain" id="PRO_5003929567" description="SoxAX cytochrome complex subunit A" evidence="18">
    <location>
        <begin position="29"/>
        <end position="274"/>
    </location>
</feature>
<dbReference type="OrthoDB" id="7916986at2"/>
<comment type="caution">
    <text evidence="20">The sequence shown here is derived from an EMBL/GenBank/DDBJ whole genome shotgun (WGS) entry which is preliminary data.</text>
</comment>
<feature type="binding site" description="axial binding residue" evidence="17">
    <location>
        <position position="93"/>
    </location>
    <ligand>
        <name>heme c</name>
        <dbReference type="ChEBI" id="CHEBI:61717"/>
        <label>1</label>
    </ligand>
    <ligandPart>
        <name>Fe</name>
        <dbReference type="ChEBI" id="CHEBI:18248"/>
    </ligandPart>
</feature>
<feature type="domain" description="Cytochrome c" evidence="19">
    <location>
        <begin position="74"/>
        <end position="160"/>
    </location>
</feature>
<dbReference type="InterPro" id="IPR025710">
    <property type="entry name" value="SoxA"/>
</dbReference>
<feature type="binding site" description="covalent" evidence="16">
    <location>
        <position position="92"/>
    </location>
    <ligand>
        <name>heme c</name>
        <dbReference type="ChEBI" id="CHEBI:61717"/>
        <label>1</label>
    </ligand>
</feature>